<dbReference type="AlphaFoldDB" id="A0A917P608"/>
<sequence>MDTGPRSLAADGKTVCGALDADGKQLHLLSVFRPDTGTVAAQRAMRDKGCEVTHFAALLDTLDSIRGLIITTDALHCQREHARYLHERGAFYYFPVLGNQPTLFAALDALDWENTPIAHTSTERNQGRTETRELKILPVPKQVAFPHTQQAVLIERTTTGRGDGKTHCYAELGITSAPAEMANATTLARITRDHWGVEVLHHVRDVTYHEDASHVRTGTTPRAMATFRNLAISLARLAGFKNIAAATDHYRAHPSDAFHLLGLTE</sequence>
<reference evidence="2" key="2">
    <citation type="submission" date="2020-09" db="EMBL/GenBank/DDBJ databases">
        <authorList>
            <person name="Sun Q."/>
            <person name="Ohkuma M."/>
        </authorList>
    </citation>
    <scope>NUCLEOTIDE SEQUENCE</scope>
    <source>
        <strain evidence="2">JCM 3086</strain>
    </source>
</reference>
<dbReference type="InterPro" id="IPR051698">
    <property type="entry name" value="Transposase_11-like"/>
</dbReference>
<dbReference type="GO" id="GO:0004803">
    <property type="term" value="F:transposase activity"/>
    <property type="evidence" value="ECO:0007669"/>
    <property type="project" value="InterPro"/>
</dbReference>
<dbReference type="PANTHER" id="PTHR30298">
    <property type="entry name" value="H REPEAT-ASSOCIATED PREDICTED TRANSPOSASE"/>
    <property type="match status" value="1"/>
</dbReference>
<gene>
    <name evidence="2" type="ORF">GCM10010121_087600</name>
</gene>
<keyword evidence="3" id="KW-1185">Reference proteome</keyword>
<feature type="domain" description="Transposase IS4-like" evidence="1">
    <location>
        <begin position="25"/>
        <end position="233"/>
    </location>
</feature>
<proteinExistence type="predicted"/>
<dbReference type="InterPro" id="IPR047647">
    <property type="entry name" value="ISAs1_transpos"/>
</dbReference>
<protein>
    <recommendedName>
        <fullName evidence="1">Transposase IS4-like domain-containing protein</fullName>
    </recommendedName>
</protein>
<dbReference type="EMBL" id="BMQA01000075">
    <property type="protein sequence ID" value="GGJ63464.1"/>
    <property type="molecule type" value="Genomic_DNA"/>
</dbReference>
<dbReference type="InterPro" id="IPR002559">
    <property type="entry name" value="Transposase_11"/>
</dbReference>
<dbReference type="PANTHER" id="PTHR30298:SF0">
    <property type="entry name" value="PROTEIN YBFL-RELATED"/>
    <property type="match status" value="1"/>
</dbReference>
<dbReference type="GO" id="GO:0006313">
    <property type="term" value="P:DNA transposition"/>
    <property type="evidence" value="ECO:0007669"/>
    <property type="project" value="InterPro"/>
</dbReference>
<dbReference type="Pfam" id="PF01609">
    <property type="entry name" value="DDE_Tnp_1"/>
    <property type="match status" value="1"/>
</dbReference>
<name>A0A917P608_9ACTN</name>
<evidence type="ECO:0000313" key="2">
    <source>
        <dbReference type="EMBL" id="GGJ63464.1"/>
    </source>
</evidence>
<evidence type="ECO:0000313" key="3">
    <source>
        <dbReference type="Proteomes" id="UP000657574"/>
    </source>
</evidence>
<dbReference type="Proteomes" id="UP000657574">
    <property type="component" value="Unassembled WGS sequence"/>
</dbReference>
<dbReference type="RefSeq" id="WP_189316893.1">
    <property type="nucleotide sequence ID" value="NZ_BMQA01000075.1"/>
</dbReference>
<evidence type="ECO:0000259" key="1">
    <source>
        <dbReference type="Pfam" id="PF01609"/>
    </source>
</evidence>
<reference evidence="2" key="1">
    <citation type="journal article" date="2014" name="Int. J. Syst. Evol. Microbiol.">
        <title>Complete genome sequence of Corynebacterium casei LMG S-19264T (=DSM 44701T), isolated from a smear-ripened cheese.</title>
        <authorList>
            <consortium name="US DOE Joint Genome Institute (JGI-PGF)"/>
            <person name="Walter F."/>
            <person name="Albersmeier A."/>
            <person name="Kalinowski J."/>
            <person name="Ruckert C."/>
        </authorList>
    </citation>
    <scope>NUCLEOTIDE SEQUENCE</scope>
    <source>
        <strain evidence="2">JCM 3086</strain>
    </source>
</reference>
<comment type="caution">
    <text evidence="2">The sequence shown here is derived from an EMBL/GenBank/DDBJ whole genome shotgun (WGS) entry which is preliminary data.</text>
</comment>
<organism evidence="2 3">
    <name type="scientific">Streptomyces brasiliensis</name>
    <dbReference type="NCBI Taxonomy" id="1954"/>
    <lineage>
        <taxon>Bacteria</taxon>
        <taxon>Bacillati</taxon>
        <taxon>Actinomycetota</taxon>
        <taxon>Actinomycetes</taxon>
        <taxon>Kitasatosporales</taxon>
        <taxon>Streptomycetaceae</taxon>
        <taxon>Streptomyces</taxon>
    </lineage>
</organism>
<accession>A0A917P608</accession>
<dbReference type="GO" id="GO:0003677">
    <property type="term" value="F:DNA binding"/>
    <property type="evidence" value="ECO:0007669"/>
    <property type="project" value="InterPro"/>
</dbReference>
<dbReference type="NCBIfam" id="NF033564">
    <property type="entry name" value="transpos_ISAs1"/>
    <property type="match status" value="1"/>
</dbReference>